<dbReference type="STRING" id="869210.Marky_0850"/>
<dbReference type="GO" id="GO:0006525">
    <property type="term" value="P:arginine metabolic process"/>
    <property type="evidence" value="ECO:0007669"/>
    <property type="project" value="UniProtKB-KW"/>
</dbReference>
<keyword evidence="5 10" id="KW-0479">Metal-binding</keyword>
<sequence>MGTMNKVGVLGVPMDLGAGRRGVDMGPSAIRYAQLHTALRQLGYAVLDYGDVEVPVVETLSRKNGRSPGGLHHLQAIRQACEETVQSLKKMPEDTFPIVLGGDHSISMGSITGASRGERIGVIWVDAHGDFNTPETSPSGNIHGMPLAALCGFGDPQLVNIGWEGAKVRPEDVVLIGIRELDPGEKLLLREAGVTVYTMKEVDQLGISRIAAETIERFRGLPKVHVSLDADVLDPTVAPGVGTPVPGGLSYREAHLLMELLAEAGIVTSLDLVEVNPILDQENRTAEIMVELAASLLGKQIF</sequence>
<gene>
    <name evidence="13" type="ordered locus">Marky_0850</name>
</gene>
<comment type="catalytic activity">
    <reaction evidence="8 12">
        <text>L-arginine + H2O = urea + L-ornithine</text>
        <dbReference type="Rhea" id="RHEA:20569"/>
        <dbReference type="ChEBI" id="CHEBI:15377"/>
        <dbReference type="ChEBI" id="CHEBI:16199"/>
        <dbReference type="ChEBI" id="CHEBI:32682"/>
        <dbReference type="ChEBI" id="CHEBI:46911"/>
        <dbReference type="EC" id="3.5.3.1"/>
    </reaction>
</comment>
<evidence type="ECO:0000256" key="10">
    <source>
        <dbReference type="PIRSR" id="PIRSR036979-1"/>
    </source>
</evidence>
<evidence type="ECO:0000256" key="1">
    <source>
        <dbReference type="ARBA" id="ARBA00005098"/>
    </source>
</evidence>
<dbReference type="SUPFAM" id="SSF52768">
    <property type="entry name" value="Arginase/deacetylase"/>
    <property type="match status" value="1"/>
</dbReference>
<feature type="binding site" evidence="10">
    <location>
        <position position="130"/>
    </location>
    <ligand>
        <name>Mn(2+)</name>
        <dbReference type="ChEBI" id="CHEBI:29035"/>
        <label>1</label>
    </ligand>
</feature>
<keyword evidence="7 10" id="KW-0464">Manganese</keyword>
<dbReference type="PRINTS" id="PR00116">
    <property type="entry name" value="ARGINASE"/>
</dbReference>
<dbReference type="AlphaFoldDB" id="F2NP08"/>
<evidence type="ECO:0000256" key="8">
    <source>
        <dbReference type="ARBA" id="ARBA00047391"/>
    </source>
</evidence>
<dbReference type="NCBIfam" id="TIGR01229">
    <property type="entry name" value="rocF_arginase"/>
    <property type="match status" value="1"/>
</dbReference>
<evidence type="ECO:0000256" key="3">
    <source>
        <dbReference type="ARBA" id="ARBA00018123"/>
    </source>
</evidence>
<name>F2NP08_MARHT</name>
<dbReference type="Proteomes" id="UP000007030">
    <property type="component" value="Chromosome"/>
</dbReference>
<dbReference type="RefSeq" id="WP_013703646.1">
    <property type="nucleotide sequence ID" value="NC_015387.1"/>
</dbReference>
<feature type="binding site" evidence="10">
    <location>
        <position position="229"/>
    </location>
    <ligand>
        <name>Mn(2+)</name>
        <dbReference type="ChEBI" id="CHEBI:29035"/>
        <label>1</label>
    </ligand>
</feature>
<evidence type="ECO:0000256" key="5">
    <source>
        <dbReference type="ARBA" id="ARBA00022723"/>
    </source>
</evidence>
<dbReference type="GO" id="GO:0030145">
    <property type="term" value="F:manganese ion binding"/>
    <property type="evidence" value="ECO:0007669"/>
    <property type="project" value="TreeGrafter"/>
</dbReference>
<protein>
    <recommendedName>
        <fullName evidence="3 9">Arginase</fullName>
        <ecNumber evidence="2 9">3.5.3.1</ecNumber>
    </recommendedName>
</protein>
<dbReference type="Gene3D" id="3.40.800.10">
    <property type="entry name" value="Ureohydrolase domain"/>
    <property type="match status" value="1"/>
</dbReference>
<evidence type="ECO:0000313" key="14">
    <source>
        <dbReference type="Proteomes" id="UP000007030"/>
    </source>
</evidence>
<evidence type="ECO:0000256" key="2">
    <source>
        <dbReference type="ARBA" id="ARBA00012168"/>
    </source>
</evidence>
<feature type="binding site" evidence="10">
    <location>
        <position position="126"/>
    </location>
    <ligand>
        <name>Mn(2+)</name>
        <dbReference type="ChEBI" id="CHEBI:29035"/>
        <label>2</label>
    </ligand>
</feature>
<evidence type="ECO:0000256" key="7">
    <source>
        <dbReference type="ARBA" id="ARBA00023211"/>
    </source>
</evidence>
<comment type="similarity">
    <text evidence="11 12">Belongs to the arginase family.</text>
</comment>
<evidence type="ECO:0000256" key="11">
    <source>
        <dbReference type="PROSITE-ProRule" id="PRU00742"/>
    </source>
</evidence>
<evidence type="ECO:0000256" key="9">
    <source>
        <dbReference type="NCBIfam" id="TIGR01229"/>
    </source>
</evidence>
<dbReference type="EMBL" id="CP002630">
    <property type="protein sequence ID" value="AEB11596.1"/>
    <property type="molecule type" value="Genomic_DNA"/>
</dbReference>
<dbReference type="HOGENOM" id="CLU_039478_6_2_0"/>
<evidence type="ECO:0000256" key="12">
    <source>
        <dbReference type="RuleBase" id="RU361159"/>
    </source>
</evidence>
<reference evidence="13 14" key="1">
    <citation type="journal article" date="2012" name="Stand. Genomic Sci.">
        <title>Complete genome sequence of the aerobic, heterotroph Marinithermus hydrothermalis type strain (T1(T)) from a deep-sea hydrothermal vent chimney.</title>
        <authorList>
            <person name="Copeland A."/>
            <person name="Gu W."/>
            <person name="Yasawong M."/>
            <person name="Lapidus A."/>
            <person name="Lucas S."/>
            <person name="Deshpande S."/>
            <person name="Pagani I."/>
            <person name="Tapia R."/>
            <person name="Cheng J.F."/>
            <person name="Goodwin L.A."/>
            <person name="Pitluck S."/>
            <person name="Liolios K."/>
            <person name="Ivanova N."/>
            <person name="Mavromatis K."/>
            <person name="Mikhailova N."/>
            <person name="Pati A."/>
            <person name="Chen A."/>
            <person name="Palaniappan K."/>
            <person name="Land M."/>
            <person name="Pan C."/>
            <person name="Brambilla E.M."/>
            <person name="Rohde M."/>
            <person name="Tindall B.J."/>
            <person name="Sikorski J."/>
            <person name="Goker M."/>
            <person name="Detter J.C."/>
            <person name="Bristow J."/>
            <person name="Eisen J.A."/>
            <person name="Markowitz V."/>
            <person name="Hugenholtz P."/>
            <person name="Kyrpides N.C."/>
            <person name="Klenk H.P."/>
            <person name="Woyke T."/>
        </authorList>
    </citation>
    <scope>NUCLEOTIDE SEQUENCE [LARGE SCALE GENOMIC DNA]</scope>
    <source>
        <strain evidence="14">DSM 14884 / JCM 11576 / T1</strain>
    </source>
</reference>
<dbReference type="PIRSF" id="PIRSF036979">
    <property type="entry name" value="Arginase"/>
    <property type="match status" value="1"/>
</dbReference>
<dbReference type="PROSITE" id="PS51409">
    <property type="entry name" value="ARGINASE_2"/>
    <property type="match status" value="1"/>
</dbReference>
<dbReference type="PANTHER" id="PTHR43782:SF3">
    <property type="entry name" value="ARGINASE"/>
    <property type="match status" value="1"/>
</dbReference>
<dbReference type="SMR" id="F2NP08"/>
<dbReference type="GO" id="GO:0004053">
    <property type="term" value="F:arginase activity"/>
    <property type="evidence" value="ECO:0007669"/>
    <property type="project" value="UniProtKB-UniRule"/>
</dbReference>
<dbReference type="eggNOG" id="COG0010">
    <property type="taxonomic scope" value="Bacteria"/>
</dbReference>
<keyword evidence="6 12" id="KW-0378">Hydrolase</keyword>
<keyword evidence="4 12" id="KW-0056">Arginine metabolism</keyword>
<dbReference type="InterPro" id="IPR006035">
    <property type="entry name" value="Ureohydrolase"/>
</dbReference>
<evidence type="ECO:0000256" key="4">
    <source>
        <dbReference type="ARBA" id="ARBA00022503"/>
    </source>
</evidence>
<dbReference type="KEGG" id="mhd:Marky_0850"/>
<dbReference type="InterPro" id="IPR023696">
    <property type="entry name" value="Ureohydrolase_dom_sf"/>
</dbReference>
<evidence type="ECO:0000313" key="13">
    <source>
        <dbReference type="EMBL" id="AEB11596.1"/>
    </source>
</evidence>
<dbReference type="PANTHER" id="PTHR43782">
    <property type="entry name" value="ARGINASE"/>
    <property type="match status" value="1"/>
</dbReference>
<feature type="binding site" evidence="10">
    <location>
        <position position="231"/>
    </location>
    <ligand>
        <name>Mn(2+)</name>
        <dbReference type="ChEBI" id="CHEBI:29035"/>
        <label>1</label>
    </ligand>
</feature>
<proteinExistence type="inferred from homology"/>
<organism evidence="13 14">
    <name type="scientific">Marinithermus hydrothermalis (strain DSM 14884 / JCM 11576 / T1)</name>
    <dbReference type="NCBI Taxonomy" id="869210"/>
    <lineage>
        <taxon>Bacteria</taxon>
        <taxon>Thermotogati</taxon>
        <taxon>Deinococcota</taxon>
        <taxon>Deinococci</taxon>
        <taxon>Thermales</taxon>
        <taxon>Thermaceae</taxon>
        <taxon>Marinithermus</taxon>
    </lineage>
</organism>
<keyword evidence="14" id="KW-1185">Reference proteome</keyword>
<dbReference type="GO" id="GO:0005737">
    <property type="term" value="C:cytoplasm"/>
    <property type="evidence" value="ECO:0007669"/>
    <property type="project" value="TreeGrafter"/>
</dbReference>
<feature type="binding site" evidence="10">
    <location>
        <position position="128"/>
    </location>
    <ligand>
        <name>Mn(2+)</name>
        <dbReference type="ChEBI" id="CHEBI:29035"/>
        <label>1</label>
    </ligand>
</feature>
<feature type="binding site" evidence="10">
    <location>
        <position position="104"/>
    </location>
    <ligand>
        <name>Mn(2+)</name>
        <dbReference type="ChEBI" id="CHEBI:29035"/>
        <label>1</label>
    </ligand>
</feature>
<comment type="cofactor">
    <cofactor evidence="10 12">
        <name>Mn(2+)</name>
        <dbReference type="ChEBI" id="CHEBI:29035"/>
    </cofactor>
    <text evidence="10 12">Binds 2 manganese ions per subunit.</text>
</comment>
<comment type="pathway">
    <text evidence="1">Nitrogen metabolism; urea cycle; L-ornithine and urea from L-arginine: step 1/1.</text>
</comment>
<dbReference type="FunFam" id="3.40.800.10:FF:000012">
    <property type="entry name" value="Arginase"/>
    <property type="match status" value="1"/>
</dbReference>
<dbReference type="CDD" id="cd09989">
    <property type="entry name" value="Arginase"/>
    <property type="match status" value="1"/>
</dbReference>
<dbReference type="Pfam" id="PF00491">
    <property type="entry name" value="Arginase"/>
    <property type="match status" value="1"/>
</dbReference>
<dbReference type="EC" id="3.5.3.1" evidence="2 9"/>
<dbReference type="InterPro" id="IPR014033">
    <property type="entry name" value="Arginase"/>
</dbReference>
<accession>F2NP08</accession>
<evidence type="ECO:0000256" key="6">
    <source>
        <dbReference type="ARBA" id="ARBA00022801"/>
    </source>
</evidence>